<proteinExistence type="inferred from homology"/>
<evidence type="ECO:0000313" key="9">
    <source>
        <dbReference type="EMBL" id="BAB20602.1"/>
    </source>
</evidence>
<keyword evidence="5 7" id="KW-0167">Capsid protein</keyword>
<dbReference type="InterPro" id="IPR004219">
    <property type="entry name" value="TTvirus_Unk"/>
</dbReference>
<evidence type="ECO:0000256" key="4">
    <source>
        <dbReference type="ARBA" id="ARBA00022431"/>
    </source>
</evidence>
<name>Q9DTD4_9VIRU</name>
<keyword evidence="6 7" id="KW-0946">Virion</keyword>
<dbReference type="Pfam" id="PF02956">
    <property type="entry name" value="TT_ORF1"/>
    <property type="match status" value="1"/>
</dbReference>
<keyword evidence="4 7" id="KW-1140">T=1 icosahedral capsid protein</keyword>
<dbReference type="GO" id="GO:0039615">
    <property type="term" value="C:T=1 icosahedral viral capsid"/>
    <property type="evidence" value="ECO:0007669"/>
    <property type="project" value="UniProtKB-UniRule"/>
</dbReference>
<evidence type="ECO:0000256" key="5">
    <source>
        <dbReference type="ARBA" id="ARBA00022561"/>
    </source>
</evidence>
<feature type="compositionally biased region" description="Basic and acidic residues" evidence="8">
    <location>
        <begin position="659"/>
        <end position="668"/>
    </location>
</feature>
<sequence>MARWRRWRRRRPWWWKRRRRRWRRVRPRRARRTVRRRRRRYTVRRRRWGRRRGRLRRTRWRRTRRRRKRKTLILRQWNPATVRSCRIKGLVPMVICGHTRAGRNYAMHSEDYPEQGRYPFGGSLSTTTWSLKVLFDEHQKFHNRWSRSNQDLDLARYLGCRFTFYRDKKTDYIVTYRNKPPFKINKLDSPMSHPGMLMQQKQKIIIPSYDTRPGGPQKITVKIRPPKLFQDKWYTQTDLCEVNLVSFVVSACSLTHPFCPPLTNNPCVTFQVLKDFYYGNLNIAEKTNSKNIFETLKKHPGYYENFLTQTLLLGDVKPAKYNDTNGSLKSTITNASIKTNNNGQFGMYVYDKDKLGAALQKAVEWYHQQYQTHNDVHSIYGKPTNEYLGYHTGIYSPMVLSPMRSNLDMERAFQDVTYNPNADRGKGNIVWFQYSTRNDTTFDEKQYKCVLQDLPIWAALYGYSDFVEAELGISAEIHNSGVIVVVCPTLSTNEKGTIGAQIQGYIFYDTLFGQGEMPDGRGHIPIYWQSRWYPRSSFQQQVIHDPVLSGPFSYKDDLVSTTLTAAYSFKFLWGGDTISEQVVRNPCRADAPAPSYPHRQPRDVQVIDPRLVGPQWVFHTWDWRRGLFGKKAIKRVSQKPDDDEDFTAPYKIPRYFPPPDREGAREEDSASESEDQGSNFIPEEEEALEAGLQGSQLQQHRVQRVYILQQLREQRRMGQQLQHLTRELLKRRRLQYKPRNYFPKLRQRYTCFLHLDPDADALPRKSGKPNTRPAEPSTAPLEPTSTAPLCYPYLPSDVCVKFEPQLQINKAVGVTTWSVSVYKSH</sequence>
<accession>Q9DTD4</accession>
<comment type="function">
    <text evidence="7">Self-assembles to form an icosahedral capsid.</text>
</comment>
<feature type="region of interest" description="Disordered" evidence="8">
    <location>
        <begin position="760"/>
        <end position="783"/>
    </location>
</feature>
<dbReference type="RefSeq" id="YP_009505725.1">
    <property type="nucleotide sequence ID" value="NC_038342.1"/>
</dbReference>
<dbReference type="GeneID" id="37616630"/>
<organism evidence="9 10">
    <name type="scientific">Torque teno virus 23</name>
    <dbReference type="NCBI Taxonomy" id="687362"/>
    <lineage>
        <taxon>Viruses</taxon>
        <taxon>Monodnaviria</taxon>
        <taxon>Shotokuvirae</taxon>
        <taxon>Commensaviricota</taxon>
        <taxon>Cardeaviricetes</taxon>
        <taxon>Sanitavirales</taxon>
        <taxon>Anelloviridae</taxon>
        <taxon>Alphatorquevirus</taxon>
        <taxon>Alphatorquevirus homin24</taxon>
    </lineage>
</organism>
<comment type="subcellular location">
    <subcellularLocation>
        <location evidence="1 7">Virion</location>
    </subcellularLocation>
</comment>
<comment type="similarity">
    <text evidence="2 7">Belongs to the anelloviridae capsid protein family.</text>
</comment>
<evidence type="ECO:0000256" key="3">
    <source>
        <dbReference type="ARBA" id="ARBA00018091"/>
    </source>
</evidence>
<evidence type="ECO:0000313" key="10">
    <source>
        <dbReference type="Proteomes" id="UP000232667"/>
    </source>
</evidence>
<evidence type="ECO:0000256" key="2">
    <source>
        <dbReference type="ARBA" id="ARBA00006131"/>
    </source>
</evidence>
<protein>
    <recommendedName>
        <fullName evidence="3 7">Capsid protein</fullName>
    </recommendedName>
</protein>
<evidence type="ECO:0000256" key="6">
    <source>
        <dbReference type="ARBA" id="ARBA00022844"/>
    </source>
</evidence>
<dbReference type="Proteomes" id="UP000232667">
    <property type="component" value="Segment"/>
</dbReference>
<dbReference type="KEGG" id="vg:37616630"/>
<dbReference type="OrthoDB" id="3295at10239"/>
<dbReference type="EMBL" id="AB049607">
    <property type="protein sequence ID" value="BAB20602.1"/>
    <property type="molecule type" value="Genomic_DNA"/>
</dbReference>
<evidence type="ECO:0000256" key="7">
    <source>
        <dbReference type="RuleBase" id="RU361230"/>
    </source>
</evidence>
<evidence type="ECO:0000256" key="8">
    <source>
        <dbReference type="SAM" id="MobiDB-lite"/>
    </source>
</evidence>
<feature type="region of interest" description="Disordered" evidence="8">
    <location>
        <begin position="636"/>
        <end position="678"/>
    </location>
</feature>
<evidence type="ECO:0000256" key="1">
    <source>
        <dbReference type="ARBA" id="ARBA00004328"/>
    </source>
</evidence>
<reference evidence="9 10" key="1">
    <citation type="submission" date="2000-10" db="EMBL/GenBank/DDBJ databases">
        <title>simian TT virus.</title>
        <authorList>
            <person name="Abe K."/>
            <person name="Inami T."/>
        </authorList>
    </citation>
    <scope>NUCLEOTIDE SEQUENCE [LARGE SCALE GENOMIC DNA]</scope>
    <source>
        <strain evidence="9">S-TTV CH65-2</strain>
    </source>
</reference>